<evidence type="ECO:0000313" key="3">
    <source>
        <dbReference type="Proteomes" id="UP000467841"/>
    </source>
</evidence>
<name>A0A6D2I695_9BRAS</name>
<accession>A0A6D2I695</accession>
<dbReference type="EMBL" id="CACVBM020000832">
    <property type="protein sequence ID" value="CAA7023816.1"/>
    <property type="molecule type" value="Genomic_DNA"/>
</dbReference>
<feature type="compositionally biased region" description="Basic and acidic residues" evidence="1">
    <location>
        <begin position="61"/>
        <end position="76"/>
    </location>
</feature>
<sequence>MTHRQTLQNRSVKGATLCGGRVCFREFSAAVDELLAARPAVGPSAIFDQVDYQGQSRKASKRDWSKEGDGRPRDNIPDSLNGIGVRRVIRLFTGGTSILRVFNLGGD</sequence>
<organism evidence="2 3">
    <name type="scientific">Microthlaspi erraticum</name>
    <dbReference type="NCBI Taxonomy" id="1685480"/>
    <lineage>
        <taxon>Eukaryota</taxon>
        <taxon>Viridiplantae</taxon>
        <taxon>Streptophyta</taxon>
        <taxon>Embryophyta</taxon>
        <taxon>Tracheophyta</taxon>
        <taxon>Spermatophyta</taxon>
        <taxon>Magnoliopsida</taxon>
        <taxon>eudicotyledons</taxon>
        <taxon>Gunneridae</taxon>
        <taxon>Pentapetalae</taxon>
        <taxon>rosids</taxon>
        <taxon>malvids</taxon>
        <taxon>Brassicales</taxon>
        <taxon>Brassicaceae</taxon>
        <taxon>Coluteocarpeae</taxon>
        <taxon>Microthlaspi</taxon>
    </lineage>
</organism>
<dbReference type="Proteomes" id="UP000467841">
    <property type="component" value="Unassembled WGS sequence"/>
</dbReference>
<reference evidence="2" key="1">
    <citation type="submission" date="2020-01" db="EMBL/GenBank/DDBJ databases">
        <authorList>
            <person name="Mishra B."/>
        </authorList>
    </citation>
    <scope>NUCLEOTIDE SEQUENCE [LARGE SCALE GENOMIC DNA]</scope>
</reference>
<keyword evidence="3" id="KW-1185">Reference proteome</keyword>
<protein>
    <submittedName>
        <fullName evidence="2">Uncharacterized protein</fullName>
    </submittedName>
</protein>
<feature type="region of interest" description="Disordered" evidence="1">
    <location>
        <begin position="52"/>
        <end position="79"/>
    </location>
</feature>
<comment type="caution">
    <text evidence="2">The sequence shown here is derived from an EMBL/GenBank/DDBJ whole genome shotgun (WGS) entry which is preliminary data.</text>
</comment>
<evidence type="ECO:0000313" key="2">
    <source>
        <dbReference type="EMBL" id="CAA7023816.1"/>
    </source>
</evidence>
<evidence type="ECO:0000256" key="1">
    <source>
        <dbReference type="SAM" id="MobiDB-lite"/>
    </source>
</evidence>
<proteinExistence type="predicted"/>
<gene>
    <name evidence="2" type="ORF">MERR_LOCUS11051</name>
</gene>
<dbReference type="AlphaFoldDB" id="A0A6D2I695"/>